<dbReference type="RefSeq" id="WP_118888788.1">
    <property type="nucleotide sequence ID" value="NZ_PHUT01000002.1"/>
</dbReference>
<feature type="transmembrane region" description="Helical" evidence="6">
    <location>
        <begin position="345"/>
        <end position="363"/>
    </location>
</feature>
<keyword evidence="2" id="KW-1003">Cell membrane</keyword>
<keyword evidence="5 6" id="KW-0472">Membrane</keyword>
<dbReference type="EMBL" id="QWEH01000002">
    <property type="protein sequence ID" value="RHW34541.1"/>
    <property type="molecule type" value="Genomic_DNA"/>
</dbReference>
<dbReference type="Pfam" id="PF03553">
    <property type="entry name" value="Na_H_antiporter"/>
    <property type="match status" value="1"/>
</dbReference>
<feature type="domain" description="Na+/H+ antiporter NhaC-like C-terminal" evidence="7">
    <location>
        <begin position="162"/>
        <end position="485"/>
    </location>
</feature>
<evidence type="ECO:0000256" key="4">
    <source>
        <dbReference type="ARBA" id="ARBA00022989"/>
    </source>
</evidence>
<proteinExistence type="predicted"/>
<evidence type="ECO:0000256" key="3">
    <source>
        <dbReference type="ARBA" id="ARBA00022692"/>
    </source>
</evidence>
<organism evidence="8 9">
    <name type="scientific">Oceanobacillus profundus</name>
    <dbReference type="NCBI Taxonomy" id="372463"/>
    <lineage>
        <taxon>Bacteria</taxon>
        <taxon>Bacillati</taxon>
        <taxon>Bacillota</taxon>
        <taxon>Bacilli</taxon>
        <taxon>Bacillales</taxon>
        <taxon>Bacillaceae</taxon>
        <taxon>Oceanobacillus</taxon>
    </lineage>
</organism>
<evidence type="ECO:0000256" key="2">
    <source>
        <dbReference type="ARBA" id="ARBA00022475"/>
    </source>
</evidence>
<feature type="transmembrane region" description="Helical" evidence="6">
    <location>
        <begin position="265"/>
        <end position="287"/>
    </location>
</feature>
<dbReference type="InterPro" id="IPR018461">
    <property type="entry name" value="Na/H_Antiport_NhaC-like_C"/>
</dbReference>
<keyword evidence="4 6" id="KW-1133">Transmembrane helix</keyword>
<dbReference type="PANTHER" id="PTHR43478">
    <property type="entry name" value="NA+/H+ ANTIPORTER-RELATED"/>
    <property type="match status" value="1"/>
</dbReference>
<evidence type="ECO:0000313" key="9">
    <source>
        <dbReference type="Proteomes" id="UP000285456"/>
    </source>
</evidence>
<feature type="transmembrane region" description="Helical" evidence="6">
    <location>
        <begin position="194"/>
        <end position="218"/>
    </location>
</feature>
<keyword evidence="3 6" id="KW-0812">Transmembrane</keyword>
<dbReference type="PANTHER" id="PTHR43478:SF1">
    <property type="entry name" value="NA+_H+ ANTIPORTER NHAC-LIKE C-TERMINAL DOMAIN-CONTAINING PROTEIN"/>
    <property type="match status" value="1"/>
</dbReference>
<sequence>MEGTIYSIIPALIMLVLVITTRKILLSLGSGIIIGALFIHDFNVLQAVKEIWYVFYEIFVSEGAPNTGNIQLIGFLLLLGIMTAFLQASGGSRAFGDWMMKRVKTRRGAQLMTGVLGLIIFIDDYFNSLAVGQIARPLTDRHKVSRAKLAYYIDSTSAPITVISPISSWGAYIIGILGGLFAANEITEYQPIEAFIWMIPMNFYAIAAVLLVFIVAYFQFNIGPMRTHEKRAMETGELLNPEQNTVAGDLGDVFKPNQNGKVYHLFIPILVLFVATVVAMITTGIQATDGNATILDAFANTDVNKSLAIGGILAVLTAFIFHLVQGKPKANSMKIFVEGTKTMLPAIYILILAWMIGSVIGTLETGTYLANLVNDSSIGVSYLPLIFFVIAAIMALSTGSSWGTFGIMLPIAAEVMSNTNIELLLPALAAVLAGAVFGDHCSPISDTTILSSTGAGANHIDHVLTQLPYAILAAVVAILGFLLLGLTGQIMLSLAVTLVFLFGIVFVYRTVLKSKTAE</sequence>
<dbReference type="OrthoDB" id="9762978at2"/>
<reference evidence="8 9" key="1">
    <citation type="journal article" date="2007" name="Int. J. Syst. Evol. Microbiol.">
        <title>Oceanobacillus profundus sp. nov., isolated from a deep-sea sediment core.</title>
        <authorList>
            <person name="Kim Y.G."/>
            <person name="Choi D.H."/>
            <person name="Hyun S."/>
            <person name="Cho B.C."/>
        </authorList>
    </citation>
    <scope>NUCLEOTIDE SEQUENCE [LARGE SCALE GENOMIC DNA]</scope>
    <source>
        <strain evidence="8 9">DSM 18246</strain>
    </source>
</reference>
<dbReference type="GO" id="GO:0005886">
    <property type="term" value="C:plasma membrane"/>
    <property type="evidence" value="ECO:0007669"/>
    <property type="project" value="UniProtKB-SubCell"/>
</dbReference>
<dbReference type="Proteomes" id="UP000285456">
    <property type="component" value="Unassembled WGS sequence"/>
</dbReference>
<evidence type="ECO:0000256" key="1">
    <source>
        <dbReference type="ARBA" id="ARBA00004651"/>
    </source>
</evidence>
<feature type="transmembrane region" description="Helical" evidence="6">
    <location>
        <begin position="12"/>
        <end position="39"/>
    </location>
</feature>
<name>A0A417YMB2_9BACI</name>
<gene>
    <name evidence="8" type="ORF">D1B32_05115</name>
</gene>
<comment type="subcellular location">
    <subcellularLocation>
        <location evidence="1">Cell membrane</location>
        <topology evidence="1">Multi-pass membrane protein</topology>
    </subcellularLocation>
</comment>
<protein>
    <submittedName>
        <fullName evidence="8">Na+/H+ antiporter NhaC family protein</fullName>
    </submittedName>
</protein>
<feature type="transmembrane region" description="Helical" evidence="6">
    <location>
        <begin position="307"/>
        <end position="324"/>
    </location>
</feature>
<evidence type="ECO:0000256" key="6">
    <source>
        <dbReference type="SAM" id="Phobius"/>
    </source>
</evidence>
<feature type="transmembrane region" description="Helical" evidence="6">
    <location>
        <begin position="491"/>
        <end position="511"/>
    </location>
</feature>
<dbReference type="AlphaFoldDB" id="A0A417YMB2"/>
<accession>A0A417YMB2</accession>
<evidence type="ECO:0000259" key="7">
    <source>
        <dbReference type="Pfam" id="PF03553"/>
    </source>
</evidence>
<feature type="transmembrane region" description="Helical" evidence="6">
    <location>
        <begin position="70"/>
        <end position="88"/>
    </location>
</feature>
<feature type="transmembrane region" description="Helical" evidence="6">
    <location>
        <begin position="383"/>
        <end position="409"/>
    </location>
</feature>
<evidence type="ECO:0000313" key="8">
    <source>
        <dbReference type="EMBL" id="RHW34541.1"/>
    </source>
</evidence>
<feature type="transmembrane region" description="Helical" evidence="6">
    <location>
        <begin position="467"/>
        <end position="484"/>
    </location>
</feature>
<comment type="caution">
    <text evidence="8">The sequence shown here is derived from an EMBL/GenBank/DDBJ whole genome shotgun (WGS) entry which is preliminary data.</text>
</comment>
<feature type="transmembrane region" description="Helical" evidence="6">
    <location>
        <begin position="421"/>
        <end position="438"/>
    </location>
</feature>
<evidence type="ECO:0000256" key="5">
    <source>
        <dbReference type="ARBA" id="ARBA00023136"/>
    </source>
</evidence>
<keyword evidence="9" id="KW-1185">Reference proteome</keyword>